<feature type="transmembrane region" description="Helical" evidence="6">
    <location>
        <begin position="21"/>
        <end position="48"/>
    </location>
</feature>
<keyword evidence="5 6" id="KW-0472">Membrane</keyword>
<evidence type="ECO:0000313" key="9">
    <source>
        <dbReference type="Proteomes" id="UP001179600"/>
    </source>
</evidence>
<keyword evidence="2" id="KW-1003">Cell membrane</keyword>
<organism evidence="8 9">
    <name type="scientific">Vagococcus lutrae</name>
    <dbReference type="NCBI Taxonomy" id="81947"/>
    <lineage>
        <taxon>Bacteria</taxon>
        <taxon>Bacillati</taxon>
        <taxon>Bacillota</taxon>
        <taxon>Bacilli</taxon>
        <taxon>Lactobacillales</taxon>
        <taxon>Enterococcaceae</taxon>
        <taxon>Vagococcus</taxon>
    </lineage>
</organism>
<evidence type="ECO:0000256" key="5">
    <source>
        <dbReference type="ARBA" id="ARBA00023136"/>
    </source>
</evidence>
<dbReference type="EMBL" id="CP116507">
    <property type="protein sequence ID" value="WCG22601.1"/>
    <property type="molecule type" value="Genomic_DNA"/>
</dbReference>
<keyword evidence="3 6" id="KW-0812">Transmembrane</keyword>
<dbReference type="Proteomes" id="UP001179600">
    <property type="component" value="Chromosome"/>
</dbReference>
<feature type="transmembrane region" description="Helical" evidence="6">
    <location>
        <begin position="60"/>
        <end position="79"/>
    </location>
</feature>
<evidence type="ECO:0000256" key="2">
    <source>
        <dbReference type="ARBA" id="ARBA00022475"/>
    </source>
</evidence>
<proteinExistence type="predicted"/>
<comment type="subcellular location">
    <subcellularLocation>
        <location evidence="1">Cell membrane</location>
        <topology evidence="1">Multi-pass membrane protein</topology>
    </subcellularLocation>
</comment>
<dbReference type="Pfam" id="PF06271">
    <property type="entry name" value="RDD"/>
    <property type="match status" value="1"/>
</dbReference>
<evidence type="ECO:0000256" key="1">
    <source>
        <dbReference type="ARBA" id="ARBA00004651"/>
    </source>
</evidence>
<dbReference type="PANTHER" id="PTHR36115:SF9">
    <property type="entry name" value="LMO1584 PROTEIN"/>
    <property type="match status" value="1"/>
</dbReference>
<name>A0AAE9XHT8_9ENTE</name>
<protein>
    <submittedName>
        <fullName evidence="8">RDD family protein</fullName>
    </submittedName>
</protein>
<evidence type="ECO:0000259" key="7">
    <source>
        <dbReference type="Pfam" id="PF06271"/>
    </source>
</evidence>
<dbReference type="InterPro" id="IPR010432">
    <property type="entry name" value="RDD"/>
</dbReference>
<evidence type="ECO:0000256" key="3">
    <source>
        <dbReference type="ARBA" id="ARBA00022692"/>
    </source>
</evidence>
<gene>
    <name evidence="8" type="ORF">PML95_09455</name>
</gene>
<dbReference type="PANTHER" id="PTHR36115">
    <property type="entry name" value="PROLINE-RICH ANTIGEN HOMOLOG-RELATED"/>
    <property type="match status" value="1"/>
</dbReference>
<evidence type="ECO:0000256" key="4">
    <source>
        <dbReference type="ARBA" id="ARBA00022989"/>
    </source>
</evidence>
<dbReference type="GO" id="GO:0005886">
    <property type="term" value="C:plasma membrane"/>
    <property type="evidence" value="ECO:0007669"/>
    <property type="project" value="UniProtKB-SubCell"/>
</dbReference>
<evidence type="ECO:0000256" key="6">
    <source>
        <dbReference type="SAM" id="Phobius"/>
    </source>
</evidence>
<feature type="domain" description="RDD" evidence="7">
    <location>
        <begin position="23"/>
        <end position="144"/>
    </location>
</feature>
<accession>A0AAE9XHT8</accession>
<reference evidence="8" key="1">
    <citation type="submission" date="2023-01" db="EMBL/GenBank/DDBJ databases">
        <title>Oxazolidinone resistance genes in florfenicol resistant enterococci from beef cattle and veal calves at slaughter.</title>
        <authorList>
            <person name="Biggel M."/>
        </authorList>
    </citation>
    <scope>NUCLEOTIDE SEQUENCE</scope>
    <source>
        <strain evidence="8">K204-1</strain>
    </source>
</reference>
<dbReference type="AlphaFoldDB" id="A0AAE9XHT8"/>
<dbReference type="InterPro" id="IPR051791">
    <property type="entry name" value="Pra-immunoreactive"/>
</dbReference>
<sequence>MNKIKEMWQGQVGQTHQYPSYFYAGFWMRMWAFLTDLIVIQSLTYILLSYVASLEALSKSYVIGSVIIYLLYFIVMTKWTNGQTLGKMIFGLKVICFNEETLSWQTVLIREGACRFIMKSGFWLLGYLLAIFTKRKQHVGDWLTDTSVVTVNVLRATECSQ</sequence>
<evidence type="ECO:0000313" key="8">
    <source>
        <dbReference type="EMBL" id="WCG22601.1"/>
    </source>
</evidence>
<keyword evidence="4 6" id="KW-1133">Transmembrane helix</keyword>
<dbReference type="RefSeq" id="WP_272163299.1">
    <property type="nucleotide sequence ID" value="NZ_CP116507.1"/>
</dbReference>